<evidence type="ECO:0000313" key="7">
    <source>
        <dbReference type="EMBL" id="NKE17939.1"/>
    </source>
</evidence>
<accession>A0A9X9WN55</accession>
<sequence>MRVSKEQAAANRERILDAAASLFRERGIAGTGVDALAEAAGMTHGSLYSHFGSKERLAAEAVARAAAGNDAGTSQAGTLAEFVGGYLSPRHRDAAGAGCVLAALGSEVRRQDAPVRDSFTAGVRRMAARIGNLLPGRASPQREDEALAVVATLVGALILSRAVDDAALSDRILAAARHATGARPG</sequence>
<dbReference type="InterPro" id="IPR036271">
    <property type="entry name" value="Tet_transcr_reg_TetR-rel_C_sf"/>
</dbReference>
<evidence type="ECO:0000313" key="6">
    <source>
        <dbReference type="EMBL" id="MBR0661765.1"/>
    </source>
</evidence>
<keyword evidence="3" id="KW-0804">Transcription</keyword>
<dbReference type="Proteomes" id="UP000746741">
    <property type="component" value="Unassembled WGS sequence"/>
</dbReference>
<dbReference type="RefSeq" id="WP_168041831.1">
    <property type="nucleotide sequence ID" value="NZ_JAAEDK010000064.1"/>
</dbReference>
<dbReference type="SUPFAM" id="SSF48498">
    <property type="entry name" value="Tetracyclin repressor-like, C-terminal domain"/>
    <property type="match status" value="1"/>
</dbReference>
<dbReference type="AlphaFoldDB" id="A0A9X9WN55"/>
<dbReference type="InterPro" id="IPR009057">
    <property type="entry name" value="Homeodomain-like_sf"/>
</dbReference>
<dbReference type="InterPro" id="IPR001647">
    <property type="entry name" value="HTH_TetR"/>
</dbReference>
<organism evidence="6 9">
    <name type="scientific">Neoroseomonas oryzicola</name>
    <dbReference type="NCBI Taxonomy" id="535904"/>
    <lineage>
        <taxon>Bacteria</taxon>
        <taxon>Pseudomonadati</taxon>
        <taxon>Pseudomonadota</taxon>
        <taxon>Alphaproteobacteria</taxon>
        <taxon>Acetobacterales</taxon>
        <taxon>Acetobacteraceae</taxon>
        <taxon>Neoroseomonas</taxon>
    </lineage>
</organism>
<evidence type="ECO:0000256" key="1">
    <source>
        <dbReference type="ARBA" id="ARBA00023015"/>
    </source>
</evidence>
<dbReference type="Gene3D" id="1.10.10.60">
    <property type="entry name" value="Homeodomain-like"/>
    <property type="match status" value="1"/>
</dbReference>
<feature type="DNA-binding region" description="H-T-H motif" evidence="4">
    <location>
        <begin position="32"/>
        <end position="51"/>
    </location>
</feature>
<evidence type="ECO:0000259" key="5">
    <source>
        <dbReference type="PROSITE" id="PS50977"/>
    </source>
</evidence>
<protein>
    <submittedName>
        <fullName evidence="6">TetR/AcrR family transcriptional regulator</fullName>
    </submittedName>
</protein>
<evidence type="ECO:0000313" key="9">
    <source>
        <dbReference type="Proteomes" id="UP001138708"/>
    </source>
</evidence>
<keyword evidence="1" id="KW-0805">Transcription regulation</keyword>
<dbReference type="Gene3D" id="1.10.357.10">
    <property type="entry name" value="Tetracycline Repressor, domain 2"/>
    <property type="match status" value="1"/>
</dbReference>
<keyword evidence="8" id="KW-1185">Reference proteome</keyword>
<dbReference type="PROSITE" id="PS50977">
    <property type="entry name" value="HTH_TETR_2"/>
    <property type="match status" value="1"/>
</dbReference>
<evidence type="ECO:0000313" key="8">
    <source>
        <dbReference type="Proteomes" id="UP000746741"/>
    </source>
</evidence>
<proteinExistence type="predicted"/>
<reference evidence="6" key="1">
    <citation type="submission" date="2020-01" db="EMBL/GenBank/DDBJ databases">
        <authorList>
            <person name="Rat A."/>
        </authorList>
    </citation>
    <scope>NUCLEOTIDE SEQUENCE</scope>
    <source>
        <strain evidence="6">LMG 31161</strain>
    </source>
</reference>
<dbReference type="PRINTS" id="PR00455">
    <property type="entry name" value="HTHTETR"/>
</dbReference>
<dbReference type="SUPFAM" id="SSF46689">
    <property type="entry name" value="Homeodomain-like"/>
    <property type="match status" value="1"/>
</dbReference>
<dbReference type="GO" id="GO:0003677">
    <property type="term" value="F:DNA binding"/>
    <property type="evidence" value="ECO:0007669"/>
    <property type="project" value="UniProtKB-UniRule"/>
</dbReference>
<evidence type="ECO:0000256" key="4">
    <source>
        <dbReference type="PROSITE-ProRule" id="PRU00335"/>
    </source>
</evidence>
<comment type="caution">
    <text evidence="6">The sequence shown here is derived from an EMBL/GenBank/DDBJ whole genome shotgun (WGS) entry which is preliminary data.</text>
</comment>
<dbReference type="Proteomes" id="UP001138708">
    <property type="component" value="Unassembled WGS sequence"/>
</dbReference>
<dbReference type="Pfam" id="PF00440">
    <property type="entry name" value="TetR_N"/>
    <property type="match status" value="1"/>
</dbReference>
<feature type="domain" description="HTH tetR-type" evidence="5">
    <location>
        <begin position="9"/>
        <end position="69"/>
    </location>
</feature>
<dbReference type="PANTHER" id="PTHR47506:SF7">
    <property type="entry name" value="TRANSCRIPTIONAL REGULATORY PROTEIN"/>
    <property type="match status" value="1"/>
</dbReference>
<evidence type="ECO:0000256" key="2">
    <source>
        <dbReference type="ARBA" id="ARBA00023125"/>
    </source>
</evidence>
<dbReference type="PANTHER" id="PTHR47506">
    <property type="entry name" value="TRANSCRIPTIONAL REGULATORY PROTEIN"/>
    <property type="match status" value="1"/>
</dbReference>
<name>A0A9X9WN55_9PROT</name>
<keyword evidence="2 4" id="KW-0238">DNA-binding</keyword>
<reference evidence="6" key="3">
    <citation type="journal article" date="2021" name="Syst. Appl. Microbiol.">
        <title>Roseomonas hellenica sp. nov., isolated from roots of wild-growing Alkanna tinctoria.</title>
        <authorList>
            <person name="Rat A."/>
            <person name="Naranjo H.D."/>
            <person name="Lebbe L."/>
            <person name="Cnockaert M."/>
            <person name="Krigas N."/>
            <person name="Grigoriadou K."/>
            <person name="Maloupa E."/>
            <person name="Willems A."/>
        </authorList>
    </citation>
    <scope>NUCLEOTIDE SEQUENCE</scope>
    <source>
        <strain evidence="6">LMG 31161</strain>
    </source>
</reference>
<evidence type="ECO:0000256" key="3">
    <source>
        <dbReference type="ARBA" id="ARBA00023163"/>
    </source>
</evidence>
<dbReference type="EMBL" id="JAAEDK010000064">
    <property type="protein sequence ID" value="MBR0661765.1"/>
    <property type="molecule type" value="Genomic_DNA"/>
</dbReference>
<reference evidence="7 8" key="2">
    <citation type="submission" date="2020-02" db="EMBL/GenBank/DDBJ databases">
        <authorList>
            <person name="Sun Q."/>
            <person name="Inoue M."/>
        </authorList>
    </citation>
    <scope>NUCLEOTIDE SEQUENCE [LARGE SCALE GENOMIC DNA]</scope>
    <source>
        <strain evidence="7 8">KCTC 22478</strain>
    </source>
</reference>
<dbReference type="EMBL" id="JAAVUP010000003">
    <property type="protein sequence ID" value="NKE17939.1"/>
    <property type="molecule type" value="Genomic_DNA"/>
</dbReference>
<gene>
    <name evidence="7" type="ORF">GWK15_13390</name>
    <name evidence="6" type="ORF">GXW75_21095</name>
</gene>